<evidence type="ECO:0000313" key="3">
    <source>
        <dbReference type="Proteomes" id="UP000299102"/>
    </source>
</evidence>
<dbReference type="Proteomes" id="UP000299102">
    <property type="component" value="Unassembled WGS sequence"/>
</dbReference>
<gene>
    <name evidence="2" type="ORF">EVAR_30045_1</name>
</gene>
<feature type="compositionally biased region" description="Basic and acidic residues" evidence="1">
    <location>
        <begin position="13"/>
        <end position="32"/>
    </location>
</feature>
<evidence type="ECO:0000313" key="2">
    <source>
        <dbReference type="EMBL" id="GBP42412.1"/>
    </source>
</evidence>
<feature type="region of interest" description="Disordered" evidence="1">
    <location>
        <begin position="1"/>
        <end position="59"/>
    </location>
</feature>
<reference evidence="2 3" key="1">
    <citation type="journal article" date="2019" name="Commun. Biol.">
        <title>The bagworm genome reveals a unique fibroin gene that provides high tensile strength.</title>
        <authorList>
            <person name="Kono N."/>
            <person name="Nakamura H."/>
            <person name="Ohtoshi R."/>
            <person name="Tomita M."/>
            <person name="Numata K."/>
            <person name="Arakawa K."/>
        </authorList>
    </citation>
    <scope>NUCLEOTIDE SEQUENCE [LARGE SCALE GENOMIC DNA]</scope>
</reference>
<proteinExistence type="predicted"/>
<organism evidence="2 3">
    <name type="scientific">Eumeta variegata</name>
    <name type="common">Bagworm moth</name>
    <name type="synonym">Eumeta japonica</name>
    <dbReference type="NCBI Taxonomy" id="151549"/>
    <lineage>
        <taxon>Eukaryota</taxon>
        <taxon>Metazoa</taxon>
        <taxon>Ecdysozoa</taxon>
        <taxon>Arthropoda</taxon>
        <taxon>Hexapoda</taxon>
        <taxon>Insecta</taxon>
        <taxon>Pterygota</taxon>
        <taxon>Neoptera</taxon>
        <taxon>Endopterygota</taxon>
        <taxon>Lepidoptera</taxon>
        <taxon>Glossata</taxon>
        <taxon>Ditrysia</taxon>
        <taxon>Tineoidea</taxon>
        <taxon>Psychidae</taxon>
        <taxon>Oiketicinae</taxon>
        <taxon>Eumeta</taxon>
    </lineage>
</organism>
<keyword evidence="3" id="KW-1185">Reference proteome</keyword>
<accession>A0A4C1VVJ5</accession>
<name>A0A4C1VVJ5_EUMVA</name>
<comment type="caution">
    <text evidence="2">The sequence shown here is derived from an EMBL/GenBank/DDBJ whole genome shotgun (WGS) entry which is preliminary data.</text>
</comment>
<dbReference type="AlphaFoldDB" id="A0A4C1VVJ5"/>
<protein>
    <submittedName>
        <fullName evidence="2">Uncharacterized protein</fullName>
    </submittedName>
</protein>
<evidence type="ECO:0000256" key="1">
    <source>
        <dbReference type="SAM" id="MobiDB-lite"/>
    </source>
</evidence>
<sequence length="199" mass="22259">MEARHRIFNRPVDNPDRRGTDKGRRRLTDQLGRRYTIGYGTRETFPGDATPADIGQPWRKDASPCREIARYSYTVPARPPLVRARRVWQALGEISPSRRRPAAGRGASLANLTAVPKWTRPTGEVAAFAIDLVQRVRVPVSTPPLLLPSTRSSSVTYPIPSQKASTALGTLLRFYGYKCPWAAATIYSLMPRLFVCPRL</sequence>
<dbReference type="EMBL" id="BGZK01000417">
    <property type="protein sequence ID" value="GBP42412.1"/>
    <property type="molecule type" value="Genomic_DNA"/>
</dbReference>